<evidence type="ECO:0000256" key="2">
    <source>
        <dbReference type="ARBA" id="ARBA00022723"/>
    </source>
</evidence>
<feature type="binding site" evidence="4">
    <location>
        <position position="117"/>
    </location>
    <ligand>
        <name>substrate</name>
    </ligand>
</feature>
<feature type="binding site" evidence="5">
    <location>
        <position position="143"/>
    </location>
    <ligand>
        <name>Mg(2+)</name>
        <dbReference type="ChEBI" id="CHEBI:18420"/>
    </ligand>
</feature>
<protein>
    <submittedName>
        <fullName evidence="7">Citrate lyase subunit beta/citryl-CoA lyase</fullName>
    </submittedName>
</protein>
<keyword evidence="2 5" id="KW-0479">Metal-binding</keyword>
<dbReference type="InterPro" id="IPR011206">
    <property type="entry name" value="Citrate_lyase_beta/mcl1/mcl2"/>
</dbReference>
<dbReference type="EMBL" id="PYGE01000003">
    <property type="protein sequence ID" value="PSL06136.1"/>
    <property type="molecule type" value="Genomic_DNA"/>
</dbReference>
<dbReference type="PANTHER" id="PTHR32308">
    <property type="entry name" value="LYASE BETA SUBUNIT, PUTATIVE (AFU_ORTHOLOGUE AFUA_4G13030)-RELATED"/>
    <property type="match status" value="1"/>
</dbReference>
<dbReference type="GO" id="GO:0000287">
    <property type="term" value="F:magnesium ion binding"/>
    <property type="evidence" value="ECO:0007669"/>
    <property type="project" value="TreeGrafter"/>
</dbReference>
<dbReference type="Pfam" id="PF03328">
    <property type="entry name" value="HpcH_HpaI"/>
    <property type="match status" value="1"/>
</dbReference>
<dbReference type="GO" id="GO:0016829">
    <property type="term" value="F:lyase activity"/>
    <property type="evidence" value="ECO:0007669"/>
    <property type="project" value="UniProtKB-KW"/>
</dbReference>
<dbReference type="InterPro" id="IPR005000">
    <property type="entry name" value="Aldolase/citrate-lyase_domain"/>
</dbReference>
<accession>A0A2P8E9I4</accession>
<dbReference type="RefSeq" id="WP_106536335.1">
    <property type="nucleotide sequence ID" value="NZ_ML142903.1"/>
</dbReference>
<proteinExistence type="predicted"/>
<evidence type="ECO:0000256" key="5">
    <source>
        <dbReference type="PIRSR" id="PIRSR015582-2"/>
    </source>
</evidence>
<feature type="binding site" evidence="5">
    <location>
        <position position="117"/>
    </location>
    <ligand>
        <name>Mg(2+)</name>
        <dbReference type="ChEBI" id="CHEBI:18420"/>
    </ligand>
</feature>
<keyword evidence="8" id="KW-1185">Reference proteome</keyword>
<feature type="domain" description="HpcH/HpaI aldolase/citrate lyase" evidence="6">
    <location>
        <begin position="7"/>
        <end position="209"/>
    </location>
</feature>
<dbReference type="AlphaFoldDB" id="A0A2P8E9I4"/>
<dbReference type="SUPFAM" id="SSF51621">
    <property type="entry name" value="Phosphoenolpyruvate/pyruvate domain"/>
    <property type="match status" value="1"/>
</dbReference>
<keyword evidence="7" id="KW-0456">Lyase</keyword>
<comment type="caution">
    <text evidence="7">The sequence shown here is derived from an EMBL/GenBank/DDBJ whole genome shotgun (WGS) entry which is preliminary data.</text>
</comment>
<gene>
    <name evidence="7" type="ORF">CLV30_103291</name>
</gene>
<dbReference type="InterPro" id="IPR015813">
    <property type="entry name" value="Pyrv/PenolPyrv_kinase-like_dom"/>
</dbReference>
<evidence type="ECO:0000313" key="8">
    <source>
        <dbReference type="Proteomes" id="UP000243528"/>
    </source>
</evidence>
<sequence>MTVTLTQLYVPADRADRAHKAMASSADVVILDLEDAVAPAAKVPARDAVPEIVAAFPGRPVQVRVNAASSPWGAADLAMVATLPATVGVRVPKVAVAADVNRVRDAVGGRDVHGLIETAAGVENAGELARTPGVASIALGEADLRSDLGISADEGLAWCRQRVVVAARAVGLPAPAMAVYTDLNDLEGLAESSRRGRRLGFVGRAAIHPKQLPVIEAAFAPDDGEVARAREVIAAVEEAQAVGDGTAVLPDGAFLDVAMVDQARRILTLAARARE</sequence>
<dbReference type="PIRSF" id="PIRSF015582">
    <property type="entry name" value="Cit_lyase_B"/>
    <property type="match status" value="1"/>
</dbReference>
<organism evidence="7 8">
    <name type="scientific">Haloactinopolyspora alba</name>
    <dbReference type="NCBI Taxonomy" id="648780"/>
    <lineage>
        <taxon>Bacteria</taxon>
        <taxon>Bacillati</taxon>
        <taxon>Actinomycetota</taxon>
        <taxon>Actinomycetes</taxon>
        <taxon>Jiangellales</taxon>
        <taxon>Jiangellaceae</taxon>
        <taxon>Haloactinopolyspora</taxon>
    </lineage>
</organism>
<evidence type="ECO:0000256" key="1">
    <source>
        <dbReference type="ARBA" id="ARBA00001946"/>
    </source>
</evidence>
<evidence type="ECO:0000256" key="4">
    <source>
        <dbReference type="PIRSR" id="PIRSR015582-1"/>
    </source>
</evidence>
<dbReference type="InterPro" id="IPR040442">
    <property type="entry name" value="Pyrv_kinase-like_dom_sf"/>
</dbReference>
<dbReference type="OrthoDB" id="5172636at2"/>
<name>A0A2P8E9I4_9ACTN</name>
<evidence type="ECO:0000256" key="3">
    <source>
        <dbReference type="ARBA" id="ARBA00022842"/>
    </source>
</evidence>
<comment type="cofactor">
    <cofactor evidence="1">
        <name>Mg(2+)</name>
        <dbReference type="ChEBI" id="CHEBI:18420"/>
    </cofactor>
</comment>
<dbReference type="Proteomes" id="UP000243528">
    <property type="component" value="Unassembled WGS sequence"/>
</dbReference>
<reference evidence="7 8" key="1">
    <citation type="submission" date="2018-03" db="EMBL/GenBank/DDBJ databases">
        <title>Genomic Encyclopedia of Archaeal and Bacterial Type Strains, Phase II (KMG-II): from individual species to whole genera.</title>
        <authorList>
            <person name="Goeker M."/>
        </authorList>
    </citation>
    <scope>NUCLEOTIDE SEQUENCE [LARGE SCALE GENOMIC DNA]</scope>
    <source>
        <strain evidence="7 8">DSM 45211</strain>
    </source>
</reference>
<evidence type="ECO:0000313" key="7">
    <source>
        <dbReference type="EMBL" id="PSL06136.1"/>
    </source>
</evidence>
<dbReference type="Gene3D" id="3.20.20.60">
    <property type="entry name" value="Phosphoenolpyruvate-binding domains"/>
    <property type="match status" value="1"/>
</dbReference>
<dbReference type="PANTHER" id="PTHR32308:SF10">
    <property type="entry name" value="CITRATE LYASE SUBUNIT BETA"/>
    <property type="match status" value="1"/>
</dbReference>
<keyword evidence="3 5" id="KW-0460">Magnesium</keyword>
<evidence type="ECO:0000259" key="6">
    <source>
        <dbReference type="Pfam" id="PF03328"/>
    </source>
</evidence>
<feature type="binding site" evidence="4">
    <location>
        <position position="64"/>
    </location>
    <ligand>
        <name>substrate</name>
    </ligand>
</feature>
<dbReference type="GO" id="GO:0006107">
    <property type="term" value="P:oxaloacetate metabolic process"/>
    <property type="evidence" value="ECO:0007669"/>
    <property type="project" value="TreeGrafter"/>
</dbReference>